<dbReference type="AlphaFoldDB" id="A0A397VS84"/>
<keyword evidence="1" id="KW-1133">Transmembrane helix</keyword>
<keyword evidence="1" id="KW-0812">Transmembrane</keyword>
<organism evidence="2 3">
    <name type="scientific">Gigaspora rosea</name>
    <dbReference type="NCBI Taxonomy" id="44941"/>
    <lineage>
        <taxon>Eukaryota</taxon>
        <taxon>Fungi</taxon>
        <taxon>Fungi incertae sedis</taxon>
        <taxon>Mucoromycota</taxon>
        <taxon>Glomeromycotina</taxon>
        <taxon>Glomeromycetes</taxon>
        <taxon>Diversisporales</taxon>
        <taxon>Gigasporaceae</taxon>
        <taxon>Gigaspora</taxon>
    </lineage>
</organism>
<evidence type="ECO:0000256" key="1">
    <source>
        <dbReference type="SAM" id="Phobius"/>
    </source>
</evidence>
<gene>
    <name evidence="2" type="ORF">C2G38_2071495</name>
</gene>
<keyword evidence="1" id="KW-0472">Membrane</keyword>
<keyword evidence="3" id="KW-1185">Reference proteome</keyword>
<name>A0A397VS84_9GLOM</name>
<dbReference type="EMBL" id="QKWP01000240">
    <property type="protein sequence ID" value="RIB23879.1"/>
    <property type="molecule type" value="Genomic_DNA"/>
</dbReference>
<protein>
    <submittedName>
        <fullName evidence="2">Uncharacterized protein</fullName>
    </submittedName>
</protein>
<proteinExistence type="predicted"/>
<comment type="caution">
    <text evidence="2">The sequence shown here is derived from an EMBL/GenBank/DDBJ whole genome shotgun (WGS) entry which is preliminary data.</text>
</comment>
<dbReference type="Proteomes" id="UP000266673">
    <property type="component" value="Unassembled WGS sequence"/>
</dbReference>
<feature type="transmembrane region" description="Helical" evidence="1">
    <location>
        <begin position="21"/>
        <end position="43"/>
    </location>
</feature>
<sequence>MQILKTFKPVLFHYSIYQKAVYILIVLIIANFMLSLLVSYFAYCYSLSLDF</sequence>
<reference evidence="2 3" key="1">
    <citation type="submission" date="2018-06" db="EMBL/GenBank/DDBJ databases">
        <title>Comparative genomics reveals the genomic features of Rhizophagus irregularis, R. cerebriforme, R. diaphanum and Gigaspora rosea, and their symbiotic lifestyle signature.</title>
        <authorList>
            <person name="Morin E."/>
            <person name="San Clemente H."/>
            <person name="Chen E.C.H."/>
            <person name="De La Providencia I."/>
            <person name="Hainaut M."/>
            <person name="Kuo A."/>
            <person name="Kohler A."/>
            <person name="Murat C."/>
            <person name="Tang N."/>
            <person name="Roy S."/>
            <person name="Loubradou J."/>
            <person name="Henrissat B."/>
            <person name="Grigoriev I.V."/>
            <person name="Corradi N."/>
            <person name="Roux C."/>
            <person name="Martin F.M."/>
        </authorList>
    </citation>
    <scope>NUCLEOTIDE SEQUENCE [LARGE SCALE GENOMIC DNA]</scope>
    <source>
        <strain evidence="2 3">DAOM 194757</strain>
    </source>
</reference>
<evidence type="ECO:0000313" key="2">
    <source>
        <dbReference type="EMBL" id="RIB23879.1"/>
    </source>
</evidence>
<evidence type="ECO:0000313" key="3">
    <source>
        <dbReference type="Proteomes" id="UP000266673"/>
    </source>
</evidence>
<accession>A0A397VS84</accession>